<dbReference type="InterPro" id="IPR042197">
    <property type="entry name" value="Apaf_helical"/>
</dbReference>
<keyword evidence="2" id="KW-0547">Nucleotide-binding</keyword>
<name>A0A5K0UZR1_9MAGN</name>
<dbReference type="GO" id="GO:0051707">
    <property type="term" value="P:response to other organism"/>
    <property type="evidence" value="ECO:0007669"/>
    <property type="project" value="UniProtKB-ARBA"/>
</dbReference>
<dbReference type="InterPro" id="IPR032675">
    <property type="entry name" value="LRR_dom_sf"/>
</dbReference>
<gene>
    <name evidence="10" type="ORF">NYM_LOCUS3489</name>
</gene>
<dbReference type="Gene3D" id="3.40.50.300">
    <property type="entry name" value="P-loop containing nucleotide triphosphate hydrolases"/>
    <property type="match status" value="1"/>
</dbReference>
<feature type="coiled-coil region" evidence="5">
    <location>
        <begin position="123"/>
        <end position="150"/>
    </location>
</feature>
<evidence type="ECO:0000259" key="8">
    <source>
        <dbReference type="Pfam" id="PF23559"/>
    </source>
</evidence>
<dbReference type="GO" id="GO:0043531">
    <property type="term" value="F:ADP binding"/>
    <property type="evidence" value="ECO:0007669"/>
    <property type="project" value="InterPro"/>
</dbReference>
<evidence type="ECO:0000256" key="3">
    <source>
        <dbReference type="ARBA" id="ARBA00022821"/>
    </source>
</evidence>
<evidence type="ECO:0000256" key="1">
    <source>
        <dbReference type="ARBA" id="ARBA00022737"/>
    </source>
</evidence>
<evidence type="ECO:0000259" key="6">
    <source>
        <dbReference type="Pfam" id="PF00931"/>
    </source>
</evidence>
<feature type="domain" description="Disease resistance R13L4/SHOC-2-like LRR" evidence="9">
    <location>
        <begin position="564"/>
        <end position="911"/>
    </location>
</feature>
<reference evidence="10" key="1">
    <citation type="submission" date="2019-09" db="EMBL/GenBank/DDBJ databases">
        <authorList>
            <person name="Zhang L."/>
        </authorList>
    </citation>
    <scope>NUCLEOTIDE SEQUENCE</scope>
</reference>
<dbReference type="InterPro" id="IPR055414">
    <property type="entry name" value="LRR_R13L4/SHOC2-like"/>
</dbReference>
<organism evidence="10">
    <name type="scientific">Nymphaea colorata</name>
    <name type="common">pocket water lily</name>
    <dbReference type="NCBI Taxonomy" id="210225"/>
    <lineage>
        <taxon>Eukaryota</taxon>
        <taxon>Viridiplantae</taxon>
        <taxon>Streptophyta</taxon>
        <taxon>Embryophyta</taxon>
        <taxon>Tracheophyta</taxon>
        <taxon>Spermatophyta</taxon>
        <taxon>Magnoliopsida</taxon>
        <taxon>Nymphaeales</taxon>
        <taxon>Nymphaeaceae</taxon>
        <taxon>Nymphaea</taxon>
    </lineage>
</organism>
<dbReference type="Gene3D" id="1.10.8.430">
    <property type="entry name" value="Helical domain of apoptotic protease-activating factors"/>
    <property type="match status" value="1"/>
</dbReference>
<protein>
    <submittedName>
        <fullName evidence="10">Uncharacterized protein</fullName>
    </submittedName>
</protein>
<dbReference type="EMBL" id="LR721774">
    <property type="protein sequence ID" value="VVV34119.1"/>
    <property type="molecule type" value="Genomic_DNA"/>
</dbReference>
<dbReference type="PANTHER" id="PTHR36766:SF40">
    <property type="entry name" value="DISEASE RESISTANCE PROTEIN RGA3"/>
    <property type="match status" value="1"/>
</dbReference>
<keyword evidence="3" id="KW-0611">Plant defense</keyword>
<dbReference type="GO" id="GO:0005524">
    <property type="term" value="F:ATP binding"/>
    <property type="evidence" value="ECO:0007669"/>
    <property type="project" value="UniProtKB-KW"/>
</dbReference>
<dbReference type="InterPro" id="IPR027417">
    <property type="entry name" value="P-loop_NTPase"/>
</dbReference>
<dbReference type="Gene3D" id="1.10.10.10">
    <property type="entry name" value="Winged helix-like DNA-binding domain superfamily/Winged helix DNA-binding domain"/>
    <property type="match status" value="1"/>
</dbReference>
<dbReference type="Pfam" id="PF18052">
    <property type="entry name" value="Rx_N"/>
    <property type="match status" value="1"/>
</dbReference>
<dbReference type="InterPro" id="IPR058922">
    <property type="entry name" value="WHD_DRP"/>
</dbReference>
<dbReference type="InterPro" id="IPR038005">
    <property type="entry name" value="RX-like_CC"/>
</dbReference>
<dbReference type="InterPro" id="IPR041118">
    <property type="entry name" value="Rx_N"/>
</dbReference>
<dbReference type="InterPro" id="IPR036388">
    <property type="entry name" value="WH-like_DNA-bd_sf"/>
</dbReference>
<dbReference type="Gene3D" id="1.20.5.4130">
    <property type="match status" value="1"/>
</dbReference>
<dbReference type="CDD" id="cd14798">
    <property type="entry name" value="RX-CC_like"/>
    <property type="match status" value="1"/>
</dbReference>
<evidence type="ECO:0000256" key="5">
    <source>
        <dbReference type="SAM" id="Coils"/>
    </source>
</evidence>
<dbReference type="SUPFAM" id="SSF52058">
    <property type="entry name" value="L domain-like"/>
    <property type="match status" value="2"/>
</dbReference>
<sequence>MADALVGLVVDKLTALISNEVGVFCNAKKDLDNLKSEMEAIKSKLKYVDGLAYFEVEGLKDWLEKLKDVSYDAEDIIDEYEANINKRKRVVNNKKQVCSPFANYFPSLCDNHVLLRYKLGKDIKAINERLAQISKEKDRYNNNLQEYASKAKERTADPATSCYVNKEDIISREVEQNTLIQKLVDEDTSTGGGACNVSIISIIGIGGVGKTTLAKMIFNDDQVKKHFGEPMWWVSILQRPNAQDVTKKILEQIKKDEVNVSELNTLTQLVHPKISKNKFLLVLDDVWDLDWWEQLEPILIKEGAPGSRIIMTSRKKHISKGIGAVYMHELKSFTHEKSWQLFLHEALMTENELKRLNLEDIGRKIVGKCGGLPLVIKTVGKVMRSKERRREDWEFIANSKIWDLNIPSTTSDSSLLPGLILSYDDLSPILKHYFTYFSLCQKGYTFHKQQLIMNLMAHGLVENANEGNMEVAANHHIDEMLGRCLFQLENRDGLFLKMHDTVHDLAAHVAGKEYSHNYVDENTRHLTISKDLSSLDEIGLQRNQVLRTFLCLKPLSENPLDKYINNLKRLRVLDLSGGSFIKLPDSIGDLLLLKHLDLRNTKIKELPASIGKLQNLLSLFLSGSGIKELPKEIGELCNLRHLLLKNTRQLEFVAEGLGKLTCLRTLSRFIICHANEANVGCNVKELKNLINLKGALTIENLERITVVNDASEALLQEKEHIGNLNLAFGKTIIGEETSEEKKIAEDQEHLLQRLQLPPNLRSLSLTRYCGKKLPIHWLDGCVHLETIKFQSCSWIETLPSFSKLKCLHLYDCRHLKTLAASPCLEELVIDGCACFTRLPFSSKLESVELSNLDNWEGFEKGVEKCCIKTLKISKCLKVKRLPRLPSLQRLEINLCDELSALLEKEEEAESELNIPALTELVIRGCPALVELPEMPILKSLTMMECHRLKQLTFMGKLEKVKVGYCETWEGWSLERKENATLLVMQELEISFCPKLRTLPSFPALRDMKIHSCKELRALWREDDQPIGLEVFRVTFCPNVCFQVDWLLSLTKILVVDWYSHNNFTTSHIEALRRLKQLGLGMPGQSLLPEWLWHLSGLQNLELYGISSSRWCGPWEKLKQLERLVVGQLEDAILDGLFKHSPHLSDQPTEEQCSPSERTHFSVPPKLEQLSFMGCSNLKLLPDELQHLVHLKFLRLHNLPEVASLPQCLTTLPKLEWLEIVDCPKLASLPAGLEVRLGDGLQVSGNCPLLLGAT</sequence>
<dbReference type="PANTHER" id="PTHR36766">
    <property type="entry name" value="PLANT BROAD-SPECTRUM MILDEW RESISTANCE PROTEIN RPW8"/>
    <property type="match status" value="1"/>
</dbReference>
<dbReference type="InterPro" id="IPR002182">
    <property type="entry name" value="NB-ARC"/>
</dbReference>
<feature type="domain" description="Disease resistance protein winged helix" evidence="8">
    <location>
        <begin position="442"/>
        <end position="506"/>
    </location>
</feature>
<dbReference type="AlphaFoldDB" id="A0A5K0UZR1"/>
<dbReference type="Pfam" id="PF23598">
    <property type="entry name" value="LRR_14"/>
    <property type="match status" value="1"/>
</dbReference>
<evidence type="ECO:0000259" key="9">
    <source>
        <dbReference type="Pfam" id="PF23598"/>
    </source>
</evidence>
<dbReference type="PRINTS" id="PR00364">
    <property type="entry name" value="DISEASERSIST"/>
</dbReference>
<feature type="domain" description="Disease resistance N-terminal" evidence="7">
    <location>
        <begin position="6"/>
        <end position="93"/>
    </location>
</feature>
<dbReference type="Pfam" id="PF23559">
    <property type="entry name" value="WHD_DRP"/>
    <property type="match status" value="1"/>
</dbReference>
<evidence type="ECO:0000259" key="7">
    <source>
        <dbReference type="Pfam" id="PF18052"/>
    </source>
</evidence>
<keyword evidence="4" id="KW-0067">ATP-binding</keyword>
<evidence type="ECO:0000256" key="4">
    <source>
        <dbReference type="ARBA" id="ARBA00022840"/>
    </source>
</evidence>
<proteinExistence type="predicted"/>
<keyword evidence="5" id="KW-0175">Coiled coil</keyword>
<evidence type="ECO:0000313" key="10">
    <source>
        <dbReference type="EMBL" id="VVV34119.1"/>
    </source>
</evidence>
<feature type="domain" description="NB-ARC" evidence="6">
    <location>
        <begin position="195"/>
        <end position="350"/>
    </location>
</feature>
<dbReference type="Gene3D" id="3.80.10.10">
    <property type="entry name" value="Ribonuclease Inhibitor"/>
    <property type="match status" value="3"/>
</dbReference>
<evidence type="ECO:0000256" key="2">
    <source>
        <dbReference type="ARBA" id="ARBA00022741"/>
    </source>
</evidence>
<dbReference type="SUPFAM" id="SSF52540">
    <property type="entry name" value="P-loop containing nucleoside triphosphate hydrolases"/>
    <property type="match status" value="1"/>
</dbReference>
<dbReference type="Pfam" id="PF00931">
    <property type="entry name" value="NB-ARC"/>
    <property type="match status" value="1"/>
</dbReference>
<keyword evidence="1" id="KW-0677">Repeat</keyword>
<dbReference type="Gramene" id="NC1G0288620.1">
    <property type="protein sequence ID" value="NC1G0288620.1:cds"/>
    <property type="gene ID" value="NC1G0288620"/>
</dbReference>
<accession>A0A5K0UZR1</accession>
<dbReference type="GO" id="GO:0006952">
    <property type="term" value="P:defense response"/>
    <property type="evidence" value="ECO:0007669"/>
    <property type="project" value="UniProtKB-KW"/>
</dbReference>